<evidence type="ECO:0000313" key="7">
    <source>
        <dbReference type="EMBL" id="EES19940.1"/>
    </source>
</evidence>
<dbReference type="Gene3D" id="2.60.120.330">
    <property type="entry name" value="B-lactam Antibiotic, Isopenicillin N Synthase, Chain"/>
    <property type="match status" value="1"/>
</dbReference>
<dbReference type="InterPro" id="IPR027443">
    <property type="entry name" value="IPNS-like_sf"/>
</dbReference>
<proteinExistence type="inferred from homology"/>
<evidence type="ECO:0000256" key="1">
    <source>
        <dbReference type="ARBA" id="ARBA00001961"/>
    </source>
</evidence>
<protein>
    <recommendedName>
        <fullName evidence="6">Fe2OG dioxygenase domain-containing protein</fullName>
    </recommendedName>
</protein>
<dbReference type="eggNOG" id="KOG0143">
    <property type="taxonomic scope" value="Eukaryota"/>
</dbReference>
<dbReference type="KEGG" id="sbi:8063590"/>
<keyword evidence="8" id="KW-1185">Reference proteome</keyword>
<evidence type="ECO:0000256" key="3">
    <source>
        <dbReference type="ARBA" id="ARBA00023002"/>
    </source>
</evidence>
<gene>
    <name evidence="7" type="ORF">SORBI_3009G230800</name>
</gene>
<sequence length="366" mass="39167">MVAITAPSSIEQIPLVQCPRANASAAIPCVDLSAPGAAAAVADACRGVGFFRATNHGVPARVVEALEARAMAFFALPAQEKLDMSGAARPMGYGSKRIGSNGDVGWLEYLLLSVSANTVKISSLPPSLRAALEEYTAAVREVCGRVLELIAEGLGVDRSLLRAMVVGREGSDELVRVNHYPPCPLLPPVDCGVTGFGEHTDPQIISVLRSNSTAGLQIKLRDGRWVPVPPAPESFFVNVGDALQVLTNGRFKSVKHRVVAPEGAQSRLSVIYFGGPAPSQRIAPLPEVMRDGEQSLYREFTWAEYKTAMYKTRLADHRLGPFELRATNTNSCVPPPPPPSVDPYCNGSGICMPQPPPQQQQVAEVH</sequence>
<dbReference type="GO" id="GO:0045543">
    <property type="term" value="F:gibberellin 2-beta-dioxygenase activity"/>
    <property type="evidence" value="ECO:0000318"/>
    <property type="project" value="GO_Central"/>
</dbReference>
<dbReference type="GO" id="GO:0045487">
    <property type="term" value="P:gibberellin catabolic process"/>
    <property type="evidence" value="ECO:0000318"/>
    <property type="project" value="GO_Central"/>
</dbReference>
<evidence type="ECO:0000259" key="6">
    <source>
        <dbReference type="PROSITE" id="PS51471"/>
    </source>
</evidence>
<evidence type="ECO:0000256" key="2">
    <source>
        <dbReference type="ARBA" id="ARBA00022723"/>
    </source>
</evidence>
<feature type="domain" description="Fe2OG dioxygenase" evidence="6">
    <location>
        <begin position="170"/>
        <end position="276"/>
    </location>
</feature>
<keyword evidence="3 5" id="KW-0560">Oxidoreductase</keyword>
<dbReference type="SUPFAM" id="SSF51197">
    <property type="entry name" value="Clavaminate synthase-like"/>
    <property type="match status" value="1"/>
</dbReference>
<keyword evidence="2 5" id="KW-0479">Metal-binding</keyword>
<evidence type="ECO:0000313" key="8">
    <source>
        <dbReference type="Proteomes" id="UP000000768"/>
    </source>
</evidence>
<dbReference type="Pfam" id="PF14226">
    <property type="entry name" value="DIOX_N"/>
    <property type="match status" value="1"/>
</dbReference>
<dbReference type="PROSITE" id="PS51471">
    <property type="entry name" value="FE2OG_OXY"/>
    <property type="match status" value="1"/>
</dbReference>
<comment type="similarity">
    <text evidence="5">Belongs to the iron/ascorbate-dependent oxidoreductase family.</text>
</comment>
<reference evidence="8" key="2">
    <citation type="journal article" date="2018" name="Plant J.">
        <title>The Sorghum bicolor reference genome: improved assembly, gene annotations, a transcriptome atlas, and signatures of genome organization.</title>
        <authorList>
            <person name="McCormick R.F."/>
            <person name="Truong S.K."/>
            <person name="Sreedasyam A."/>
            <person name="Jenkins J."/>
            <person name="Shu S."/>
            <person name="Sims D."/>
            <person name="Kennedy M."/>
            <person name="Amirebrahimi M."/>
            <person name="Weers B.D."/>
            <person name="McKinley B."/>
            <person name="Mattison A."/>
            <person name="Morishige D.T."/>
            <person name="Grimwood J."/>
            <person name="Schmutz J."/>
            <person name="Mullet J.E."/>
        </authorList>
    </citation>
    <scope>NUCLEOTIDE SEQUENCE [LARGE SCALE GENOMIC DNA]</scope>
    <source>
        <strain evidence="8">cv. BTx623</strain>
    </source>
</reference>
<dbReference type="GO" id="GO:0046872">
    <property type="term" value="F:metal ion binding"/>
    <property type="evidence" value="ECO:0007669"/>
    <property type="project" value="UniProtKB-KW"/>
</dbReference>
<dbReference type="GO" id="GO:0009416">
    <property type="term" value="P:response to light stimulus"/>
    <property type="evidence" value="ECO:0000318"/>
    <property type="project" value="GO_Central"/>
</dbReference>
<dbReference type="OrthoDB" id="288590at2759"/>
<dbReference type="InterPro" id="IPR005123">
    <property type="entry name" value="Oxoglu/Fe-dep_dioxygenase_dom"/>
</dbReference>
<comment type="cofactor">
    <cofactor evidence="1">
        <name>L-ascorbate</name>
        <dbReference type="ChEBI" id="CHEBI:38290"/>
    </cofactor>
</comment>
<dbReference type="PANTHER" id="PTHR47990">
    <property type="entry name" value="2-OXOGLUTARATE (2OG) AND FE(II)-DEPENDENT OXYGENASE SUPERFAMILY PROTEIN-RELATED"/>
    <property type="match status" value="1"/>
</dbReference>
<dbReference type="InterPro" id="IPR044861">
    <property type="entry name" value="IPNS-like_FE2OG_OXY"/>
</dbReference>
<dbReference type="Gramene" id="EES19940">
    <property type="protein sequence ID" value="EES19940"/>
    <property type="gene ID" value="SORBI_3009G230800"/>
</dbReference>
<dbReference type="STRING" id="4558.C5YVI4"/>
<dbReference type="EMBL" id="CM000768">
    <property type="protein sequence ID" value="EES19940.1"/>
    <property type="molecule type" value="Genomic_DNA"/>
</dbReference>
<evidence type="ECO:0000256" key="4">
    <source>
        <dbReference type="ARBA" id="ARBA00023004"/>
    </source>
</evidence>
<dbReference type="FunCoup" id="C5YVI4">
    <property type="interactions" value="16"/>
</dbReference>
<dbReference type="HOGENOM" id="CLU_010119_16_3_1"/>
<dbReference type="Pfam" id="PF03171">
    <property type="entry name" value="2OG-FeII_Oxy"/>
    <property type="match status" value="1"/>
</dbReference>
<dbReference type="InterPro" id="IPR050231">
    <property type="entry name" value="Iron_ascorbate_oxido_reductase"/>
</dbReference>
<dbReference type="OMA" id="RDARWVP"/>
<accession>C5YVI4</accession>
<dbReference type="AlphaFoldDB" id="C5YVI4"/>
<dbReference type="Proteomes" id="UP000000768">
    <property type="component" value="Chromosome 9"/>
</dbReference>
<dbReference type="InterPro" id="IPR026992">
    <property type="entry name" value="DIOX_N"/>
</dbReference>
<dbReference type="FunFam" id="2.60.120.330:FF:000027">
    <property type="entry name" value="Gibberellin 2-beta-dioxygenase"/>
    <property type="match status" value="1"/>
</dbReference>
<name>C5YVI4_SORBI</name>
<organism evidence="7 8">
    <name type="scientific">Sorghum bicolor</name>
    <name type="common">Sorghum</name>
    <name type="synonym">Sorghum vulgare</name>
    <dbReference type="NCBI Taxonomy" id="4558"/>
    <lineage>
        <taxon>Eukaryota</taxon>
        <taxon>Viridiplantae</taxon>
        <taxon>Streptophyta</taxon>
        <taxon>Embryophyta</taxon>
        <taxon>Tracheophyta</taxon>
        <taxon>Spermatophyta</taxon>
        <taxon>Magnoliopsida</taxon>
        <taxon>Liliopsida</taxon>
        <taxon>Poales</taxon>
        <taxon>Poaceae</taxon>
        <taxon>PACMAD clade</taxon>
        <taxon>Panicoideae</taxon>
        <taxon>Andropogonodae</taxon>
        <taxon>Andropogoneae</taxon>
        <taxon>Sorghinae</taxon>
        <taxon>Sorghum</taxon>
    </lineage>
</organism>
<keyword evidence="4 5" id="KW-0408">Iron</keyword>
<reference evidence="7 8" key="1">
    <citation type="journal article" date="2009" name="Nature">
        <title>The Sorghum bicolor genome and the diversification of grasses.</title>
        <authorList>
            <person name="Paterson A.H."/>
            <person name="Bowers J.E."/>
            <person name="Bruggmann R."/>
            <person name="Dubchak I."/>
            <person name="Grimwood J."/>
            <person name="Gundlach H."/>
            <person name="Haberer G."/>
            <person name="Hellsten U."/>
            <person name="Mitros T."/>
            <person name="Poliakov A."/>
            <person name="Schmutz J."/>
            <person name="Spannagl M."/>
            <person name="Tang H."/>
            <person name="Wang X."/>
            <person name="Wicker T."/>
            <person name="Bharti A.K."/>
            <person name="Chapman J."/>
            <person name="Feltus F.A."/>
            <person name="Gowik U."/>
            <person name="Grigoriev I.V."/>
            <person name="Lyons E."/>
            <person name="Maher C.A."/>
            <person name="Martis M."/>
            <person name="Narechania A."/>
            <person name="Otillar R.P."/>
            <person name="Penning B.W."/>
            <person name="Salamov A.A."/>
            <person name="Wang Y."/>
            <person name="Zhang L."/>
            <person name="Carpita N.C."/>
            <person name="Freeling M."/>
            <person name="Gingle A.R."/>
            <person name="Hash C.T."/>
            <person name="Keller B."/>
            <person name="Klein P."/>
            <person name="Kresovich S."/>
            <person name="McCann M.C."/>
            <person name="Ming R."/>
            <person name="Peterson D.G."/>
            <person name="Mehboob-ur-Rahman"/>
            <person name="Ware D."/>
            <person name="Westhoff P."/>
            <person name="Mayer K.F."/>
            <person name="Messing J."/>
            <person name="Rokhsar D.S."/>
        </authorList>
    </citation>
    <scope>NUCLEOTIDE SEQUENCE [LARGE SCALE GENOMIC DNA]</scope>
    <source>
        <strain evidence="8">cv. BTx623</strain>
    </source>
</reference>
<evidence type="ECO:0000256" key="5">
    <source>
        <dbReference type="RuleBase" id="RU003682"/>
    </source>
</evidence>
<dbReference type="InParanoid" id="C5YVI4"/>